<proteinExistence type="inferred from homology"/>
<dbReference type="PROSITE" id="PS00560">
    <property type="entry name" value="CARBOXYPEPT_SER_HIS"/>
    <property type="match status" value="1"/>
</dbReference>
<evidence type="ECO:0000256" key="5">
    <source>
        <dbReference type="ARBA" id="ARBA00023180"/>
    </source>
</evidence>
<feature type="signal peptide" evidence="6">
    <location>
        <begin position="1"/>
        <end position="21"/>
    </location>
</feature>
<evidence type="ECO:0000256" key="1">
    <source>
        <dbReference type="ARBA" id="ARBA00009431"/>
    </source>
</evidence>
<keyword evidence="3" id="KW-0645">Protease</keyword>
<comment type="caution">
    <text evidence="7">The sequence shown here is derived from an EMBL/GenBank/DDBJ whole genome shotgun (WGS) entry which is preliminary data.</text>
</comment>
<dbReference type="AlphaFoldDB" id="A0A420YJA5"/>
<accession>A0A420YJA5</accession>
<dbReference type="Pfam" id="PF00450">
    <property type="entry name" value="Peptidase_S10"/>
    <property type="match status" value="1"/>
</dbReference>
<dbReference type="InterPro" id="IPR033124">
    <property type="entry name" value="Ser_caboxypep_his_AS"/>
</dbReference>
<keyword evidence="8" id="KW-1185">Reference proteome</keyword>
<protein>
    <submittedName>
        <fullName evidence="7">Uncharacterized protein</fullName>
    </submittedName>
</protein>
<comment type="similarity">
    <text evidence="1">Belongs to the peptidase S10 family.</text>
</comment>
<dbReference type="STRING" id="177199.A0A420YJA5"/>
<dbReference type="OrthoDB" id="443318at2759"/>
<dbReference type="InterPro" id="IPR029058">
    <property type="entry name" value="AB_hydrolase_fold"/>
</dbReference>
<dbReference type="PANTHER" id="PTHR11802:SF64">
    <property type="entry name" value="CARBOXYPEPTIDASE"/>
    <property type="match status" value="1"/>
</dbReference>
<reference evidence="7 8" key="1">
    <citation type="submission" date="2018-08" db="EMBL/GenBank/DDBJ databases">
        <title>Draft genome of the lignicolous fungus Coniochaeta pulveracea.</title>
        <authorList>
            <person name="Borstlap C.J."/>
            <person name="De Witt R.N."/>
            <person name="Botha A."/>
            <person name="Volschenk H."/>
        </authorList>
    </citation>
    <scope>NUCLEOTIDE SEQUENCE [LARGE SCALE GENOMIC DNA]</scope>
    <source>
        <strain evidence="7 8">CAB683</strain>
    </source>
</reference>
<evidence type="ECO:0000256" key="3">
    <source>
        <dbReference type="ARBA" id="ARBA00022670"/>
    </source>
</evidence>
<dbReference type="PRINTS" id="PR00724">
    <property type="entry name" value="CRBOXYPTASEC"/>
</dbReference>
<dbReference type="InterPro" id="IPR001563">
    <property type="entry name" value="Peptidase_S10"/>
</dbReference>
<dbReference type="Gene3D" id="3.40.50.1820">
    <property type="entry name" value="alpha/beta hydrolase"/>
    <property type="match status" value="1"/>
</dbReference>
<sequence length="593" mass="65233">MVRYFAVPFLLAGVISQYVTAQFVPAPRDLKTKLGFANVTVRYKEVPTGICELDPNVKSYSGYADVEEDQHIFFWFFEAREKDPTTAPLTVWINGGPGSTSMIGLFQELGPCGVDNKGKVYNNPYSWSTVSNMLFIDQPTMVGFSYSIPVPGYLDEYGAVNPLHPGGSCPENATDTCGTWSAPDPDLTANSTVKGAPTFWKALQGFMGAFPEYSRGSFHFATESYGGHYGPVYNAYIEEQNAKNIPGATKIKLETVLIGNGWFDPLIGYTAYYNYTVYPGNTYDYAFYNATTEQQVYNSLFGKGNCTDQLHACKTTNSDQICSDADNFCAEYVEFPYDTVSGRDEYDMRELTPDPFPYDFFADYLNTPSVLSAIGAFTNFTEFSATVGDNFAATGDDARDPNTAADLRSLLEAGVTVALYAGDADYICNWLGVEAVAAQINPPRWTKAGYVNLTTSDGIVHAQVKQAGKFSFTRVFQAGHEVPFYQPLTALTMFDRAINGYDLATGRHVIPENGCFVTKGTERSLYREGNATVQFEVTPANLTYDPALNGPGAPWKASARRWARDVRRGSLERRKARTLEGRGGGLCDGEGWS</sequence>
<keyword evidence="4" id="KW-0378">Hydrolase</keyword>
<evidence type="ECO:0000313" key="8">
    <source>
        <dbReference type="Proteomes" id="UP000275385"/>
    </source>
</evidence>
<dbReference type="GO" id="GO:0006508">
    <property type="term" value="P:proteolysis"/>
    <property type="evidence" value="ECO:0007669"/>
    <property type="project" value="UniProtKB-KW"/>
</dbReference>
<keyword evidence="5" id="KW-0325">Glycoprotein</keyword>
<feature type="chain" id="PRO_5019119545" evidence="6">
    <location>
        <begin position="22"/>
        <end position="593"/>
    </location>
</feature>
<keyword evidence="2" id="KW-0121">Carboxypeptidase</keyword>
<dbReference type="GO" id="GO:0004185">
    <property type="term" value="F:serine-type carboxypeptidase activity"/>
    <property type="evidence" value="ECO:0007669"/>
    <property type="project" value="InterPro"/>
</dbReference>
<keyword evidence="6" id="KW-0732">Signal</keyword>
<evidence type="ECO:0000256" key="2">
    <source>
        <dbReference type="ARBA" id="ARBA00022645"/>
    </source>
</evidence>
<dbReference type="EMBL" id="QVQW01000007">
    <property type="protein sequence ID" value="RKU47846.1"/>
    <property type="molecule type" value="Genomic_DNA"/>
</dbReference>
<name>A0A420YJA5_9PEZI</name>
<evidence type="ECO:0000256" key="4">
    <source>
        <dbReference type="ARBA" id="ARBA00022801"/>
    </source>
</evidence>
<dbReference type="SUPFAM" id="SSF53474">
    <property type="entry name" value="alpha/beta-Hydrolases"/>
    <property type="match status" value="1"/>
</dbReference>
<dbReference type="PANTHER" id="PTHR11802">
    <property type="entry name" value="SERINE PROTEASE FAMILY S10 SERINE CARBOXYPEPTIDASE"/>
    <property type="match status" value="1"/>
</dbReference>
<gene>
    <name evidence="7" type="ORF">DL546_008334</name>
</gene>
<evidence type="ECO:0000313" key="7">
    <source>
        <dbReference type="EMBL" id="RKU47846.1"/>
    </source>
</evidence>
<dbReference type="Proteomes" id="UP000275385">
    <property type="component" value="Unassembled WGS sequence"/>
</dbReference>
<evidence type="ECO:0000256" key="6">
    <source>
        <dbReference type="SAM" id="SignalP"/>
    </source>
</evidence>
<organism evidence="7 8">
    <name type="scientific">Coniochaeta pulveracea</name>
    <dbReference type="NCBI Taxonomy" id="177199"/>
    <lineage>
        <taxon>Eukaryota</taxon>
        <taxon>Fungi</taxon>
        <taxon>Dikarya</taxon>
        <taxon>Ascomycota</taxon>
        <taxon>Pezizomycotina</taxon>
        <taxon>Sordariomycetes</taxon>
        <taxon>Sordariomycetidae</taxon>
        <taxon>Coniochaetales</taxon>
        <taxon>Coniochaetaceae</taxon>
        <taxon>Coniochaeta</taxon>
    </lineage>
</organism>
<dbReference type="GO" id="GO:0000324">
    <property type="term" value="C:fungal-type vacuole"/>
    <property type="evidence" value="ECO:0007669"/>
    <property type="project" value="TreeGrafter"/>
</dbReference>